<dbReference type="AlphaFoldDB" id="A0A919AQD5"/>
<comment type="caution">
    <text evidence="2">The sequence shown here is derived from an EMBL/GenBank/DDBJ whole genome shotgun (WGS) entry which is preliminary data.</text>
</comment>
<sequence length="332" mass="37108">MRAEWDFVYVLPHKPKKRQQDGSRPHMIDEWFIPEVTDTVQTILSRWNIGAVLANYAWFSQHLEKVPPSIIKYIDSHDRFADRHEKLRADGIAPSWFSTTKKEEAKGFARADRIFAIQEEEAAVFESYCPVPVDVVGHFLDAQFIDRPYGATKGQKLKAGFMASDNAINRRTMADLCSALKEFPELDSVYDFHIAGAICSCEETAHPAFIKHGFVADQAAFYADMDLVLNPNMGGSGLKIKSVEALGFGRPLIATKDAMIGIPTTHRLHQVPDMQSFCKALSEIAGDPSILSGLNAAGRQEFLAYQEKQRSTLRRLFPQDDTSDDTTGKAHG</sequence>
<evidence type="ECO:0008006" key="4">
    <source>
        <dbReference type="Google" id="ProtNLM"/>
    </source>
</evidence>
<proteinExistence type="predicted"/>
<reference evidence="2" key="1">
    <citation type="journal article" date="2014" name="Int. J. Syst. Evol. Microbiol.">
        <title>Complete genome sequence of Corynebacterium casei LMG S-19264T (=DSM 44701T), isolated from a smear-ripened cheese.</title>
        <authorList>
            <consortium name="US DOE Joint Genome Institute (JGI-PGF)"/>
            <person name="Walter F."/>
            <person name="Albersmeier A."/>
            <person name="Kalinowski J."/>
            <person name="Ruckert C."/>
        </authorList>
    </citation>
    <scope>NUCLEOTIDE SEQUENCE</scope>
    <source>
        <strain evidence="2">KCTC 42590</strain>
    </source>
</reference>
<keyword evidence="3" id="KW-1185">Reference proteome</keyword>
<dbReference type="EMBL" id="BNCI01000001">
    <property type="protein sequence ID" value="GHF18452.1"/>
    <property type="molecule type" value="Genomic_DNA"/>
</dbReference>
<gene>
    <name evidence="2" type="ORF">GCM10017044_11220</name>
</gene>
<protein>
    <recommendedName>
        <fullName evidence="4">Glycosyltransferase</fullName>
    </recommendedName>
</protein>
<dbReference type="Pfam" id="PF13692">
    <property type="entry name" value="Glyco_trans_1_4"/>
    <property type="match status" value="1"/>
</dbReference>
<dbReference type="SUPFAM" id="SSF53756">
    <property type="entry name" value="UDP-Glycosyltransferase/glycogen phosphorylase"/>
    <property type="match status" value="1"/>
</dbReference>
<accession>A0A919AQD5</accession>
<dbReference type="Gene3D" id="3.40.50.2000">
    <property type="entry name" value="Glycogen Phosphorylase B"/>
    <property type="match status" value="1"/>
</dbReference>
<name>A0A919AQD5_9PROT</name>
<evidence type="ECO:0000313" key="3">
    <source>
        <dbReference type="Proteomes" id="UP000630923"/>
    </source>
</evidence>
<feature type="region of interest" description="Disordered" evidence="1">
    <location>
        <begin position="313"/>
        <end position="332"/>
    </location>
</feature>
<organism evidence="2 3">
    <name type="scientific">Kordiimonas sediminis</name>
    <dbReference type="NCBI Taxonomy" id="1735581"/>
    <lineage>
        <taxon>Bacteria</taxon>
        <taxon>Pseudomonadati</taxon>
        <taxon>Pseudomonadota</taxon>
        <taxon>Alphaproteobacteria</taxon>
        <taxon>Kordiimonadales</taxon>
        <taxon>Kordiimonadaceae</taxon>
        <taxon>Kordiimonas</taxon>
    </lineage>
</organism>
<reference evidence="2" key="2">
    <citation type="submission" date="2020-09" db="EMBL/GenBank/DDBJ databases">
        <authorList>
            <person name="Sun Q."/>
            <person name="Kim S."/>
        </authorList>
    </citation>
    <scope>NUCLEOTIDE SEQUENCE</scope>
    <source>
        <strain evidence="2">KCTC 42590</strain>
    </source>
</reference>
<evidence type="ECO:0000313" key="2">
    <source>
        <dbReference type="EMBL" id="GHF18452.1"/>
    </source>
</evidence>
<dbReference type="Proteomes" id="UP000630923">
    <property type="component" value="Unassembled WGS sequence"/>
</dbReference>
<evidence type="ECO:0000256" key="1">
    <source>
        <dbReference type="SAM" id="MobiDB-lite"/>
    </source>
</evidence>